<feature type="compositionally biased region" description="Basic and acidic residues" evidence="1">
    <location>
        <begin position="152"/>
        <end position="188"/>
    </location>
</feature>
<evidence type="ECO:0000313" key="2">
    <source>
        <dbReference type="EMBL" id="CAK9066623.1"/>
    </source>
</evidence>
<proteinExistence type="predicted"/>
<comment type="caution">
    <text evidence="2">The sequence shown here is derived from an EMBL/GenBank/DDBJ whole genome shotgun (WGS) entry which is preliminary data.</text>
</comment>
<accession>A0ABP0NT47</accession>
<dbReference type="EMBL" id="CAXAMN010022132">
    <property type="protein sequence ID" value="CAK9066623.1"/>
    <property type="molecule type" value="Genomic_DNA"/>
</dbReference>
<dbReference type="Proteomes" id="UP001642484">
    <property type="component" value="Unassembled WGS sequence"/>
</dbReference>
<evidence type="ECO:0000256" key="1">
    <source>
        <dbReference type="SAM" id="MobiDB-lite"/>
    </source>
</evidence>
<reference evidence="2 3" key="1">
    <citation type="submission" date="2024-02" db="EMBL/GenBank/DDBJ databases">
        <authorList>
            <person name="Chen Y."/>
            <person name="Shah S."/>
            <person name="Dougan E. K."/>
            <person name="Thang M."/>
            <person name="Chan C."/>
        </authorList>
    </citation>
    <scope>NUCLEOTIDE SEQUENCE [LARGE SCALE GENOMIC DNA]</scope>
</reference>
<feature type="region of interest" description="Disordered" evidence="1">
    <location>
        <begin position="152"/>
        <end position="204"/>
    </location>
</feature>
<evidence type="ECO:0000313" key="3">
    <source>
        <dbReference type="Proteomes" id="UP001642484"/>
    </source>
</evidence>
<keyword evidence="3" id="KW-1185">Reference proteome</keyword>
<name>A0ABP0NT47_9DINO</name>
<sequence>MEGPSESEGAILKPGALINKVLKKEPTKETWGKWTAAERAQAVEKSFEEFISGPDEHVKPVPDFPDDKEQEVPAKVLKMMPKARPWQQGPEVEASLIPGRPKPLYKGSAAGGFGAAASSSGSAEAWLSSCGDGGDGDGDGWMTTEWTSWRSDEWKSSDDWKSSDGWKSSEWKSSDDWKSSEWKSHQEIDTSTTCPNESEAHPNDEVYVPPPHGKRGQEGWYVHGGFVTADGIFHGYNEGRTRPRQRAGRWIQNERAMRDAIRGFTNMSEAQLYFMGKGKRW</sequence>
<organism evidence="2 3">
    <name type="scientific">Durusdinium trenchii</name>
    <dbReference type="NCBI Taxonomy" id="1381693"/>
    <lineage>
        <taxon>Eukaryota</taxon>
        <taxon>Sar</taxon>
        <taxon>Alveolata</taxon>
        <taxon>Dinophyceae</taxon>
        <taxon>Suessiales</taxon>
        <taxon>Symbiodiniaceae</taxon>
        <taxon>Durusdinium</taxon>
    </lineage>
</organism>
<protein>
    <submittedName>
        <fullName evidence="2">Uncharacterized protein</fullName>
    </submittedName>
</protein>
<gene>
    <name evidence="2" type="ORF">CCMP2556_LOCUS32740</name>
</gene>